<name>A0A093KT72_FULGA</name>
<gene>
    <name evidence="1" type="ORF">N327_05618</name>
</gene>
<sequence length="252" mass="28385">VCAQIWPVLSETLNKHSADNRIVERCCRCLRFAVRCVGKGSAALLQPLVTQMVNVYRAHQHSCFLYLGSILVDEYGMEEGCRQGLLDMLQALCIPTFQLLEQPNGLQNHPDTVDDLFRLAARFIQRSPVTLLRSQVMIPILQWAIAATTLDHRDANCSVMKFLRDLIHTGVANDVSDPSEPSRGALGQSQSLQTRRWELGLAPRPEFLFSLVFLQTFCRWLENSLKGLPKETTGGAIQVTHKQLTDFHKQVT</sequence>
<dbReference type="InterPro" id="IPR011989">
    <property type="entry name" value="ARM-like"/>
</dbReference>
<protein>
    <submittedName>
        <fullName evidence="1">Transportin-3</fullName>
    </submittedName>
</protein>
<dbReference type="InterPro" id="IPR016024">
    <property type="entry name" value="ARM-type_fold"/>
</dbReference>
<organism evidence="1 2">
    <name type="scientific">Fulmarus glacialis</name>
    <name type="common">Northern fulmar</name>
    <dbReference type="NCBI Taxonomy" id="30455"/>
    <lineage>
        <taxon>Eukaryota</taxon>
        <taxon>Metazoa</taxon>
        <taxon>Chordata</taxon>
        <taxon>Craniata</taxon>
        <taxon>Vertebrata</taxon>
        <taxon>Euteleostomi</taxon>
        <taxon>Archelosauria</taxon>
        <taxon>Archosauria</taxon>
        <taxon>Dinosauria</taxon>
        <taxon>Saurischia</taxon>
        <taxon>Theropoda</taxon>
        <taxon>Coelurosauria</taxon>
        <taxon>Aves</taxon>
        <taxon>Neognathae</taxon>
        <taxon>Neoaves</taxon>
        <taxon>Aequornithes</taxon>
        <taxon>Procellariiformes</taxon>
        <taxon>Procellariidae</taxon>
        <taxon>Fulmarus</taxon>
    </lineage>
</organism>
<dbReference type="PANTHER" id="PTHR12363">
    <property type="entry name" value="TRANSPORTIN 3 AND IMPORTIN 13"/>
    <property type="match status" value="1"/>
</dbReference>
<reference evidence="1 2" key="1">
    <citation type="submission" date="2014-04" db="EMBL/GenBank/DDBJ databases">
        <title>Genome evolution of avian class.</title>
        <authorList>
            <person name="Zhang G."/>
            <person name="Li C."/>
        </authorList>
    </citation>
    <scope>NUCLEOTIDE SEQUENCE [LARGE SCALE GENOMIC DNA]</scope>
    <source>
        <strain evidence="1">BGI_N327</strain>
    </source>
</reference>
<dbReference type="SUPFAM" id="SSF48371">
    <property type="entry name" value="ARM repeat"/>
    <property type="match status" value="1"/>
</dbReference>
<dbReference type="AlphaFoldDB" id="A0A093KT72"/>
<dbReference type="Gene3D" id="1.25.10.10">
    <property type="entry name" value="Leucine-rich Repeat Variant"/>
    <property type="match status" value="1"/>
</dbReference>
<proteinExistence type="predicted"/>
<dbReference type="GO" id="GO:0006606">
    <property type="term" value="P:protein import into nucleus"/>
    <property type="evidence" value="ECO:0007669"/>
    <property type="project" value="TreeGrafter"/>
</dbReference>
<keyword evidence="2" id="KW-1185">Reference proteome</keyword>
<evidence type="ECO:0000313" key="2">
    <source>
        <dbReference type="Proteomes" id="UP000053806"/>
    </source>
</evidence>
<dbReference type="Pfam" id="PF24139">
    <property type="entry name" value="TPR_TNPO3_IPO13_4th"/>
    <property type="match status" value="1"/>
</dbReference>
<dbReference type="Proteomes" id="UP000053806">
    <property type="component" value="Unassembled WGS sequence"/>
</dbReference>
<dbReference type="GO" id="GO:0005737">
    <property type="term" value="C:cytoplasm"/>
    <property type="evidence" value="ECO:0007669"/>
    <property type="project" value="TreeGrafter"/>
</dbReference>
<feature type="non-terminal residue" evidence="1">
    <location>
        <position position="252"/>
    </location>
</feature>
<dbReference type="PANTHER" id="PTHR12363:SF42">
    <property type="entry name" value="TRANSPORTIN-3"/>
    <property type="match status" value="1"/>
</dbReference>
<evidence type="ECO:0000313" key="1">
    <source>
        <dbReference type="EMBL" id="KFW00666.1"/>
    </source>
</evidence>
<dbReference type="InterPro" id="IPR058537">
    <property type="entry name" value="TPR_TNPO3_IPO13_4th"/>
</dbReference>
<dbReference type="InterPro" id="IPR051345">
    <property type="entry name" value="Importin_beta-like_NTR"/>
</dbReference>
<feature type="non-terminal residue" evidence="1">
    <location>
        <position position="1"/>
    </location>
</feature>
<accession>A0A093KT72</accession>
<dbReference type="EMBL" id="KK591882">
    <property type="protein sequence ID" value="KFW00666.1"/>
    <property type="molecule type" value="Genomic_DNA"/>
</dbReference>